<dbReference type="EMBL" id="JBHTMU010000003">
    <property type="protein sequence ID" value="MFD1341403.1"/>
    <property type="molecule type" value="Genomic_DNA"/>
</dbReference>
<reference evidence="2" key="1">
    <citation type="journal article" date="2019" name="Int. J. Syst. Evol. Microbiol.">
        <title>The Global Catalogue of Microorganisms (GCM) 10K type strain sequencing project: providing services to taxonomists for standard genome sequencing and annotation.</title>
        <authorList>
            <consortium name="The Broad Institute Genomics Platform"/>
            <consortium name="The Broad Institute Genome Sequencing Center for Infectious Disease"/>
            <person name="Wu L."/>
            <person name="Ma J."/>
        </authorList>
    </citation>
    <scope>NUCLEOTIDE SEQUENCE [LARGE SCALE GENOMIC DNA]</scope>
    <source>
        <strain evidence="2">CCUG 62953</strain>
    </source>
</reference>
<gene>
    <name evidence="1" type="ORF">ACFQ4E_03125</name>
</gene>
<organism evidence="1 2">
    <name type="scientific">Litorisediminicola beolgyonensis</name>
    <dbReference type="NCBI Taxonomy" id="1173614"/>
    <lineage>
        <taxon>Bacteria</taxon>
        <taxon>Pseudomonadati</taxon>
        <taxon>Pseudomonadota</taxon>
        <taxon>Alphaproteobacteria</taxon>
        <taxon>Rhodobacterales</taxon>
        <taxon>Paracoccaceae</taxon>
        <taxon>Litorisediminicola</taxon>
    </lineage>
</organism>
<sequence length="86" mass="8846">MAQERTPAHVAATATVEADINLRDIVLLGTMGTESAPEALIRLPNGETAKVAPGSKVGNETVATIDDGRVALSRGGTAHWLEIPGS</sequence>
<dbReference type="RefSeq" id="WP_386801460.1">
    <property type="nucleotide sequence ID" value="NZ_JBHTMU010000003.1"/>
</dbReference>
<protein>
    <submittedName>
        <fullName evidence="1">Amidophosphoribosyltransferase</fullName>
    </submittedName>
</protein>
<dbReference type="Proteomes" id="UP001597135">
    <property type="component" value="Unassembled WGS sequence"/>
</dbReference>
<accession>A0ABW3ZFA4</accession>
<keyword evidence="2" id="KW-1185">Reference proteome</keyword>
<name>A0ABW3ZFA4_9RHOB</name>
<proteinExistence type="predicted"/>
<evidence type="ECO:0000313" key="2">
    <source>
        <dbReference type="Proteomes" id="UP001597135"/>
    </source>
</evidence>
<comment type="caution">
    <text evidence="1">The sequence shown here is derived from an EMBL/GenBank/DDBJ whole genome shotgun (WGS) entry which is preliminary data.</text>
</comment>
<evidence type="ECO:0000313" key="1">
    <source>
        <dbReference type="EMBL" id="MFD1341403.1"/>
    </source>
</evidence>